<evidence type="ECO:0000256" key="2">
    <source>
        <dbReference type="ARBA" id="ARBA00022679"/>
    </source>
</evidence>
<dbReference type="Proteomes" id="UP000229526">
    <property type="component" value="Unassembled WGS sequence"/>
</dbReference>
<evidence type="ECO:0000259" key="9">
    <source>
        <dbReference type="Pfam" id="PF01648"/>
    </source>
</evidence>
<dbReference type="GO" id="GO:0008897">
    <property type="term" value="F:holo-[acyl-carrier-protein] synthase activity"/>
    <property type="evidence" value="ECO:0007669"/>
    <property type="project" value="UniProtKB-UniRule"/>
</dbReference>
<comment type="caution">
    <text evidence="10">The sequence shown here is derived from an EMBL/GenBank/DDBJ whole genome shotgun (WGS) entry which is preliminary data.</text>
</comment>
<evidence type="ECO:0000313" key="11">
    <source>
        <dbReference type="Proteomes" id="UP000229526"/>
    </source>
</evidence>
<dbReference type="InterPro" id="IPR008278">
    <property type="entry name" value="4-PPantetheinyl_Trfase_dom"/>
</dbReference>
<evidence type="ECO:0000256" key="3">
    <source>
        <dbReference type="ARBA" id="ARBA00022723"/>
    </source>
</evidence>
<dbReference type="NCBIfam" id="TIGR00556">
    <property type="entry name" value="pantethn_trn"/>
    <property type="match status" value="1"/>
</dbReference>
<keyword evidence="2 8" id="KW-0808">Transferase</keyword>
<comment type="catalytic activity">
    <reaction evidence="8">
        <text>apo-[ACP] + CoA = holo-[ACP] + adenosine 3',5'-bisphosphate + H(+)</text>
        <dbReference type="Rhea" id="RHEA:12068"/>
        <dbReference type="Rhea" id="RHEA-COMP:9685"/>
        <dbReference type="Rhea" id="RHEA-COMP:9690"/>
        <dbReference type="ChEBI" id="CHEBI:15378"/>
        <dbReference type="ChEBI" id="CHEBI:29999"/>
        <dbReference type="ChEBI" id="CHEBI:57287"/>
        <dbReference type="ChEBI" id="CHEBI:58343"/>
        <dbReference type="ChEBI" id="CHEBI:64479"/>
        <dbReference type="EC" id="2.7.8.7"/>
    </reaction>
</comment>
<dbReference type="EC" id="2.7.8.7" evidence="8"/>
<comment type="function">
    <text evidence="8">Transfers the 4'-phosphopantetheine moiety from coenzyme A to a Ser of acyl-carrier-protein.</text>
</comment>
<sequence length="112" mass="12328">MNVKTGCDIVEISRIEAMLKQSELLGKIFHPSELERFTAEHLAGIFAVKESAFKALGLSPNSWLKLEVNYTPEGKPKIIFSNDISLVGVMSWDCSISHDGGFAYAVVVVLQD</sequence>
<dbReference type="EMBL" id="PFBD01000020">
    <property type="protein sequence ID" value="PIR87107.1"/>
    <property type="molecule type" value="Genomic_DNA"/>
</dbReference>
<evidence type="ECO:0000256" key="6">
    <source>
        <dbReference type="ARBA" id="ARBA00023098"/>
    </source>
</evidence>
<keyword evidence="4 8" id="KW-0276">Fatty acid metabolism</keyword>
<dbReference type="GO" id="GO:0006633">
    <property type="term" value="P:fatty acid biosynthetic process"/>
    <property type="evidence" value="ECO:0007669"/>
    <property type="project" value="UniProtKB-UniRule"/>
</dbReference>
<dbReference type="Gene3D" id="3.90.470.20">
    <property type="entry name" value="4'-phosphopantetheinyl transferase domain"/>
    <property type="match status" value="1"/>
</dbReference>
<keyword evidence="7 8" id="KW-0275">Fatty acid biosynthesis</keyword>
<comment type="subcellular location">
    <subcellularLocation>
        <location evidence="8">Cytoplasm</location>
    </subcellularLocation>
</comment>
<organism evidence="10 11">
    <name type="scientific">Candidatus Harrisonbacteria bacterium CG10_big_fil_rev_8_21_14_0_10_49_15</name>
    <dbReference type="NCBI Taxonomy" id="1974587"/>
    <lineage>
        <taxon>Bacteria</taxon>
        <taxon>Candidatus Harrisoniibacteriota</taxon>
    </lineage>
</organism>
<gene>
    <name evidence="8 10" type="primary">acpS</name>
    <name evidence="10" type="ORF">COU11_02675</name>
</gene>
<keyword evidence="5 8" id="KW-0460">Magnesium</keyword>
<keyword evidence="1 8" id="KW-0444">Lipid biosynthesis</keyword>
<keyword evidence="3 8" id="KW-0479">Metal-binding</keyword>
<dbReference type="AlphaFoldDB" id="A0A2H0UL21"/>
<dbReference type="NCBIfam" id="TIGR00516">
    <property type="entry name" value="acpS"/>
    <property type="match status" value="1"/>
</dbReference>
<dbReference type="GO" id="GO:0005737">
    <property type="term" value="C:cytoplasm"/>
    <property type="evidence" value="ECO:0007669"/>
    <property type="project" value="UniProtKB-SubCell"/>
</dbReference>
<keyword evidence="8" id="KW-0963">Cytoplasm</keyword>
<name>A0A2H0UL21_9BACT</name>
<evidence type="ECO:0000256" key="5">
    <source>
        <dbReference type="ARBA" id="ARBA00022842"/>
    </source>
</evidence>
<dbReference type="Pfam" id="PF01648">
    <property type="entry name" value="ACPS"/>
    <property type="match status" value="1"/>
</dbReference>
<evidence type="ECO:0000313" key="10">
    <source>
        <dbReference type="EMBL" id="PIR87107.1"/>
    </source>
</evidence>
<accession>A0A2H0UL21</accession>
<reference evidence="11" key="1">
    <citation type="submission" date="2017-09" db="EMBL/GenBank/DDBJ databases">
        <title>Depth-based differentiation of microbial function through sediment-hosted aquifers and enrichment of novel symbionts in the deep terrestrial subsurface.</title>
        <authorList>
            <person name="Probst A.J."/>
            <person name="Ladd B."/>
            <person name="Jarett J.K."/>
            <person name="Geller-Mcgrath D.E."/>
            <person name="Sieber C.M.K."/>
            <person name="Emerson J.B."/>
            <person name="Anantharaman K."/>
            <person name="Thomas B.C."/>
            <person name="Malmstrom R."/>
            <person name="Stieglmeier M."/>
            <person name="Klingl A."/>
            <person name="Woyke T."/>
            <person name="Ryan C.M."/>
            <person name="Banfield J.F."/>
        </authorList>
    </citation>
    <scope>NUCLEOTIDE SEQUENCE [LARGE SCALE GENOMIC DNA]</scope>
</reference>
<evidence type="ECO:0000256" key="4">
    <source>
        <dbReference type="ARBA" id="ARBA00022832"/>
    </source>
</evidence>
<evidence type="ECO:0000256" key="1">
    <source>
        <dbReference type="ARBA" id="ARBA00022516"/>
    </source>
</evidence>
<feature type="binding site" evidence="8">
    <location>
        <position position="8"/>
    </location>
    <ligand>
        <name>Mg(2+)</name>
        <dbReference type="ChEBI" id="CHEBI:18420"/>
    </ligand>
</feature>
<feature type="binding site" evidence="8">
    <location>
        <position position="50"/>
    </location>
    <ligand>
        <name>Mg(2+)</name>
        <dbReference type="ChEBI" id="CHEBI:18420"/>
    </ligand>
</feature>
<dbReference type="HAMAP" id="MF_00101">
    <property type="entry name" value="AcpS"/>
    <property type="match status" value="1"/>
</dbReference>
<proteinExistence type="inferred from homology"/>
<comment type="cofactor">
    <cofactor evidence="8">
        <name>Mg(2+)</name>
        <dbReference type="ChEBI" id="CHEBI:18420"/>
    </cofactor>
</comment>
<keyword evidence="6 8" id="KW-0443">Lipid metabolism</keyword>
<evidence type="ECO:0000256" key="7">
    <source>
        <dbReference type="ARBA" id="ARBA00023160"/>
    </source>
</evidence>
<comment type="similarity">
    <text evidence="8">Belongs to the P-Pant transferase superfamily. AcpS family.</text>
</comment>
<dbReference type="InterPro" id="IPR037143">
    <property type="entry name" value="4-PPantetheinyl_Trfase_dom_sf"/>
</dbReference>
<dbReference type="SUPFAM" id="SSF56214">
    <property type="entry name" value="4'-phosphopantetheinyl transferase"/>
    <property type="match status" value="1"/>
</dbReference>
<dbReference type="InterPro" id="IPR002582">
    <property type="entry name" value="ACPS"/>
</dbReference>
<evidence type="ECO:0000256" key="8">
    <source>
        <dbReference type="HAMAP-Rule" id="MF_00101"/>
    </source>
</evidence>
<dbReference type="InterPro" id="IPR004568">
    <property type="entry name" value="Ppantetheine-prot_Trfase_dom"/>
</dbReference>
<dbReference type="GO" id="GO:0000287">
    <property type="term" value="F:magnesium ion binding"/>
    <property type="evidence" value="ECO:0007669"/>
    <property type="project" value="UniProtKB-UniRule"/>
</dbReference>
<protein>
    <recommendedName>
        <fullName evidence="8">Holo-[acyl-carrier-protein] synthase</fullName>
        <shortName evidence="8">Holo-ACP synthase</shortName>
        <ecNumber evidence="8">2.7.8.7</ecNumber>
    </recommendedName>
    <alternativeName>
        <fullName evidence="8">4'-phosphopantetheinyl transferase AcpS</fullName>
    </alternativeName>
</protein>
<feature type="domain" description="4'-phosphopantetheinyl transferase" evidence="9">
    <location>
        <begin position="6"/>
        <end position="84"/>
    </location>
</feature>